<proteinExistence type="predicted"/>
<keyword evidence="5" id="KW-0372">Hormone</keyword>
<dbReference type="PANTHER" id="PTHR15283">
    <property type="entry name" value="GREMLIN 1"/>
    <property type="match status" value="1"/>
</dbReference>
<evidence type="ECO:0000256" key="4">
    <source>
        <dbReference type="ARBA" id="ARBA00022525"/>
    </source>
</evidence>
<gene>
    <name evidence="11" type="ORF">BaRGS_00033988</name>
</gene>
<dbReference type="AlphaFoldDB" id="A0ABD0JIT6"/>
<organism evidence="11 12">
    <name type="scientific">Batillaria attramentaria</name>
    <dbReference type="NCBI Taxonomy" id="370345"/>
    <lineage>
        <taxon>Eukaryota</taxon>
        <taxon>Metazoa</taxon>
        <taxon>Spiralia</taxon>
        <taxon>Lophotrochozoa</taxon>
        <taxon>Mollusca</taxon>
        <taxon>Gastropoda</taxon>
        <taxon>Caenogastropoda</taxon>
        <taxon>Sorbeoconcha</taxon>
        <taxon>Cerithioidea</taxon>
        <taxon>Batillariidae</taxon>
        <taxon>Batillaria</taxon>
    </lineage>
</organism>
<feature type="domain" description="CTCK" evidence="10">
    <location>
        <begin position="137"/>
        <end position="229"/>
    </location>
</feature>
<dbReference type="PANTHER" id="PTHR15283:SF7">
    <property type="entry name" value="BURSICON"/>
    <property type="match status" value="1"/>
</dbReference>
<keyword evidence="6" id="KW-0732">Signal</keyword>
<dbReference type="SMART" id="SM00041">
    <property type="entry name" value="CT"/>
    <property type="match status" value="1"/>
</dbReference>
<comment type="subunit">
    <text evidence="2">Heterodimer of burs and pburs.</text>
</comment>
<dbReference type="Gene3D" id="2.10.90.10">
    <property type="entry name" value="Cystine-knot cytokines"/>
    <property type="match status" value="1"/>
</dbReference>
<dbReference type="Proteomes" id="UP001519460">
    <property type="component" value="Unassembled WGS sequence"/>
</dbReference>
<evidence type="ECO:0000256" key="9">
    <source>
        <dbReference type="SAM" id="Phobius"/>
    </source>
</evidence>
<dbReference type="EMBL" id="JACVVK020000426">
    <property type="protein sequence ID" value="KAK7474756.1"/>
    <property type="molecule type" value="Genomic_DNA"/>
</dbReference>
<comment type="caution">
    <text evidence="11">The sequence shown here is derived from an EMBL/GenBank/DDBJ whole genome shotgun (WGS) entry which is preliminary data.</text>
</comment>
<evidence type="ECO:0000313" key="11">
    <source>
        <dbReference type="EMBL" id="KAK7474756.1"/>
    </source>
</evidence>
<dbReference type="Pfam" id="PF03045">
    <property type="entry name" value="DAN"/>
    <property type="match status" value="1"/>
</dbReference>
<evidence type="ECO:0000256" key="6">
    <source>
        <dbReference type="ARBA" id="ARBA00022729"/>
    </source>
</evidence>
<evidence type="ECO:0000256" key="3">
    <source>
        <dbReference type="ARBA" id="ARBA00018035"/>
    </source>
</evidence>
<reference evidence="11 12" key="1">
    <citation type="journal article" date="2023" name="Sci. Data">
        <title>Genome assembly of the Korean intertidal mud-creeper Batillaria attramentaria.</title>
        <authorList>
            <person name="Patra A.K."/>
            <person name="Ho P.T."/>
            <person name="Jun S."/>
            <person name="Lee S.J."/>
            <person name="Kim Y."/>
            <person name="Won Y.J."/>
        </authorList>
    </citation>
    <scope>NUCLEOTIDE SEQUENCE [LARGE SCALE GENOMIC DNA]</scope>
    <source>
        <strain evidence="11">Wonlab-2016</strain>
    </source>
</reference>
<evidence type="ECO:0000256" key="7">
    <source>
        <dbReference type="ARBA" id="ARBA00023157"/>
    </source>
</evidence>
<keyword evidence="9" id="KW-1133">Transmembrane helix</keyword>
<keyword evidence="4" id="KW-0964">Secreted</keyword>
<evidence type="ECO:0000259" key="10">
    <source>
        <dbReference type="SMART" id="SM00041"/>
    </source>
</evidence>
<sequence length="253" mass="27568">MITKRHRAYFGNIFRVASCGSVAVPPLSPCSCVRFLSSSVLWRENATGFEYYGKSSGLDLLVCQTALLLILSATVVSPFLYLYGGAKGKFGLDDDDIAAEAEARARSSRHASLMMVNPSPRIGVRSSLMGARDTCHVDPVRMTIRPPRSYTRWCEPVTEISFGCRGGCASYSRVDDRNATNVVRSCSCCQPTGFGFRLVSMKCEGPSGEKFVLRTTVKFARGCHCRPCYASVAIADMQTLRDLLKGTSIANIG</sequence>
<protein>
    <recommendedName>
        <fullName evidence="3">Bursicon</fullName>
    </recommendedName>
    <alternativeName>
        <fullName evidence="8">Bursicon subunit alpha</fullName>
    </alternativeName>
</protein>
<evidence type="ECO:0000256" key="1">
    <source>
        <dbReference type="ARBA" id="ARBA00004613"/>
    </source>
</evidence>
<dbReference type="InterPro" id="IPR029034">
    <property type="entry name" value="Cystine-knot_cytokine"/>
</dbReference>
<dbReference type="GO" id="GO:0005179">
    <property type="term" value="F:hormone activity"/>
    <property type="evidence" value="ECO:0007669"/>
    <property type="project" value="UniProtKB-KW"/>
</dbReference>
<evidence type="ECO:0000256" key="5">
    <source>
        <dbReference type="ARBA" id="ARBA00022702"/>
    </source>
</evidence>
<name>A0ABD0JIT6_9CAEN</name>
<comment type="subcellular location">
    <subcellularLocation>
        <location evidence="1">Secreted</location>
    </subcellularLocation>
</comment>
<dbReference type="InterPro" id="IPR004133">
    <property type="entry name" value="DAN_dom"/>
</dbReference>
<keyword evidence="9" id="KW-0472">Membrane</keyword>
<keyword evidence="9" id="KW-0812">Transmembrane</keyword>
<accession>A0ABD0JIT6</accession>
<evidence type="ECO:0000256" key="2">
    <source>
        <dbReference type="ARBA" id="ARBA00011633"/>
    </source>
</evidence>
<feature type="transmembrane region" description="Helical" evidence="9">
    <location>
        <begin position="56"/>
        <end position="83"/>
    </location>
</feature>
<evidence type="ECO:0000313" key="12">
    <source>
        <dbReference type="Proteomes" id="UP001519460"/>
    </source>
</evidence>
<keyword evidence="12" id="KW-1185">Reference proteome</keyword>
<dbReference type="GO" id="GO:0005576">
    <property type="term" value="C:extracellular region"/>
    <property type="evidence" value="ECO:0007669"/>
    <property type="project" value="UniProtKB-SubCell"/>
</dbReference>
<keyword evidence="7" id="KW-1015">Disulfide bond</keyword>
<evidence type="ECO:0000256" key="8">
    <source>
        <dbReference type="ARBA" id="ARBA00029634"/>
    </source>
</evidence>
<dbReference type="InterPro" id="IPR006207">
    <property type="entry name" value="Cys_knot_C"/>
</dbReference>